<protein>
    <submittedName>
        <fullName evidence="5">Alpha-2-macroglobulin RAP C-terminal domain-containing protein</fullName>
    </submittedName>
</protein>
<feature type="chain" id="PRO_5037021584" evidence="2">
    <location>
        <begin position="25"/>
        <end position="379"/>
    </location>
</feature>
<dbReference type="InterPro" id="IPR036744">
    <property type="entry name" value="RAP_sf"/>
</dbReference>
<keyword evidence="1" id="KW-0175">Coiled coil</keyword>
<organism evidence="4 5">
    <name type="scientific">Ditylenchus dipsaci</name>
    <dbReference type="NCBI Taxonomy" id="166011"/>
    <lineage>
        <taxon>Eukaryota</taxon>
        <taxon>Metazoa</taxon>
        <taxon>Ecdysozoa</taxon>
        <taxon>Nematoda</taxon>
        <taxon>Chromadorea</taxon>
        <taxon>Rhabditida</taxon>
        <taxon>Tylenchina</taxon>
        <taxon>Tylenchomorpha</taxon>
        <taxon>Sphaerularioidea</taxon>
        <taxon>Anguinidae</taxon>
        <taxon>Anguininae</taxon>
        <taxon>Ditylenchus</taxon>
    </lineage>
</organism>
<dbReference type="InterPro" id="IPR038003">
    <property type="entry name" value="A2-macroglobuin_RAP"/>
</dbReference>
<dbReference type="GO" id="GO:0048019">
    <property type="term" value="F:receptor antagonist activity"/>
    <property type="evidence" value="ECO:0007669"/>
    <property type="project" value="InterPro"/>
</dbReference>
<evidence type="ECO:0000313" key="5">
    <source>
        <dbReference type="WBParaSite" id="jg10015"/>
    </source>
</evidence>
<reference evidence="5" key="1">
    <citation type="submission" date="2022-11" db="UniProtKB">
        <authorList>
            <consortium name="WormBaseParasite"/>
        </authorList>
    </citation>
    <scope>IDENTIFICATION</scope>
</reference>
<dbReference type="PANTHER" id="PTHR16560:SF2">
    <property type="entry name" value="ALPHA-2-MACROGLOBULIN RECEPTOR-ASSOCIATED PROTEIN"/>
    <property type="match status" value="1"/>
</dbReference>
<dbReference type="GO" id="GO:0050750">
    <property type="term" value="F:low-density lipoprotein particle receptor binding"/>
    <property type="evidence" value="ECO:0007669"/>
    <property type="project" value="InterPro"/>
</dbReference>
<dbReference type="AlphaFoldDB" id="A0A915CKS6"/>
<keyword evidence="2" id="KW-0732">Signal</keyword>
<dbReference type="PANTHER" id="PTHR16560">
    <property type="entry name" value="ALPHA-2-MACROGLOBULIN RECEPTOR-ASSOCIATED PROTEIN"/>
    <property type="match status" value="1"/>
</dbReference>
<accession>A0A915CKS6</accession>
<feature type="signal peptide" evidence="2">
    <location>
        <begin position="1"/>
        <end position="24"/>
    </location>
</feature>
<dbReference type="Gene3D" id="1.20.81.10">
    <property type="entry name" value="RAP domain"/>
    <property type="match status" value="2"/>
</dbReference>
<keyword evidence="4" id="KW-1185">Reference proteome</keyword>
<evidence type="ECO:0000256" key="1">
    <source>
        <dbReference type="SAM" id="Coils"/>
    </source>
</evidence>
<evidence type="ECO:0000259" key="3">
    <source>
        <dbReference type="Pfam" id="PF06401"/>
    </source>
</evidence>
<dbReference type="GO" id="GO:0005783">
    <property type="term" value="C:endoplasmic reticulum"/>
    <property type="evidence" value="ECO:0007669"/>
    <property type="project" value="InterPro"/>
</dbReference>
<feature type="coiled-coil region" evidence="1">
    <location>
        <begin position="146"/>
        <end position="224"/>
    </location>
</feature>
<dbReference type="WBParaSite" id="jg10015">
    <property type="protein sequence ID" value="jg10015"/>
    <property type="gene ID" value="jg10015"/>
</dbReference>
<feature type="domain" description="Alpha-2-macroglobulin RAP C-terminal" evidence="3">
    <location>
        <begin position="122"/>
        <end position="253"/>
    </location>
</feature>
<proteinExistence type="predicted"/>
<dbReference type="SUPFAM" id="SSF47045">
    <property type="entry name" value="RAP domain-like"/>
    <property type="match status" value="2"/>
</dbReference>
<dbReference type="Proteomes" id="UP000887574">
    <property type="component" value="Unplaced"/>
</dbReference>
<evidence type="ECO:0000313" key="4">
    <source>
        <dbReference type="Proteomes" id="UP000887574"/>
    </source>
</evidence>
<dbReference type="Pfam" id="PF06401">
    <property type="entry name" value="Alpha-2-MRAP_C"/>
    <property type="match status" value="2"/>
</dbReference>
<feature type="domain" description="Alpha-2-macroglobulin RAP C-terminal" evidence="3">
    <location>
        <begin position="293"/>
        <end position="379"/>
    </location>
</feature>
<dbReference type="GO" id="GO:0008201">
    <property type="term" value="F:heparin binding"/>
    <property type="evidence" value="ECO:0007669"/>
    <property type="project" value="InterPro"/>
</dbReference>
<evidence type="ECO:0000256" key="2">
    <source>
        <dbReference type="SAM" id="SignalP"/>
    </source>
</evidence>
<dbReference type="GO" id="GO:0048259">
    <property type="term" value="P:regulation of receptor-mediated endocytosis"/>
    <property type="evidence" value="ECO:0007669"/>
    <property type="project" value="TreeGrafter"/>
</dbReference>
<sequence length="379" mass="44165">MSGGSKQLLLLLVSIILAVHLTNGCCSNVIFTTGITDRLEKLRKDLSSFDSLYLSLKLDGQHIKKAEKGVDEIDAKLEGLLKRYDLEDTIYAFRMKYKYNSGKIYSATADPSQTSSNNQHETFNDARLLKMWDTIKSDKGFSLAELDNFYYELREYEQKLDDYNRLLKEISAYEQKHNHILKDEHEEELSEQHEQQLLAVKEMNKALESNLQNMQLRLDQIKQNPFKNEKVRSLWTSKVYSNQPFADIASLRKRIVEDIEQVPQEMINRLFKIISAIYKYALTQKEKVLKFAVKNHNLIPNELDAIKSELRHFEKQLEKMDFHREQLGDAEEFSQGVGKEGASNGHTDELHNYQEKMARKIKKLEHYLDEKVAVAHSEL</sequence>
<name>A0A915CKS6_9BILA</name>
<dbReference type="InterPro" id="IPR010483">
    <property type="entry name" value="Alpha_2_MRAP_C"/>
</dbReference>